<dbReference type="Proteomes" id="UP000184501">
    <property type="component" value="Unassembled WGS sequence"/>
</dbReference>
<dbReference type="STRING" id="2017.SAMN05444320_103176"/>
<dbReference type="AlphaFoldDB" id="A0A1M5ALN9"/>
<reference evidence="2 3" key="1">
    <citation type="submission" date="2016-11" db="EMBL/GenBank/DDBJ databases">
        <authorList>
            <person name="Jaros S."/>
            <person name="Januszkiewicz K."/>
            <person name="Wedrychowicz H."/>
        </authorList>
    </citation>
    <scope>NUCLEOTIDE SEQUENCE [LARGE SCALE GENOMIC DNA]</scope>
    <source>
        <strain evidence="2 3">DSM 44523</strain>
    </source>
</reference>
<evidence type="ECO:0000313" key="3">
    <source>
        <dbReference type="Proteomes" id="UP000184501"/>
    </source>
</evidence>
<sequence>MPGNCQYDPDLHGRNTVILHGYQGSYLRFYNHRRPDHYVIYCCVEVGGPGMHAELHNLATHTNWHPAGFLAELGRGFAAWEGTRSWHSPDRDLLVDAVVTDEGHVELTWTIRPWRHSIFGYWSASVTTDDVESPERMLALAADLRRFLDPDGDPRPEDEGRHRCAGIEP</sequence>
<dbReference type="OrthoDB" id="4548929at2"/>
<protein>
    <submittedName>
        <fullName evidence="2">Uncharacterized protein</fullName>
    </submittedName>
</protein>
<feature type="region of interest" description="Disordered" evidence="1">
    <location>
        <begin position="149"/>
        <end position="169"/>
    </location>
</feature>
<evidence type="ECO:0000256" key="1">
    <source>
        <dbReference type="SAM" id="MobiDB-lite"/>
    </source>
</evidence>
<keyword evidence="3" id="KW-1185">Reference proteome</keyword>
<evidence type="ECO:0000313" key="2">
    <source>
        <dbReference type="EMBL" id="SHF31076.1"/>
    </source>
</evidence>
<proteinExistence type="predicted"/>
<dbReference type="RefSeq" id="WP_073481367.1">
    <property type="nucleotide sequence ID" value="NZ_FQVN01000003.1"/>
</dbReference>
<name>A0A1M5ALN9_STRHI</name>
<dbReference type="Pfam" id="PF19739">
    <property type="entry name" value="DUF6228"/>
    <property type="match status" value="1"/>
</dbReference>
<feature type="compositionally biased region" description="Basic and acidic residues" evidence="1">
    <location>
        <begin position="149"/>
        <end position="162"/>
    </location>
</feature>
<organism evidence="2 3">
    <name type="scientific">Streptoalloteichus hindustanus</name>
    <dbReference type="NCBI Taxonomy" id="2017"/>
    <lineage>
        <taxon>Bacteria</taxon>
        <taxon>Bacillati</taxon>
        <taxon>Actinomycetota</taxon>
        <taxon>Actinomycetes</taxon>
        <taxon>Pseudonocardiales</taxon>
        <taxon>Pseudonocardiaceae</taxon>
        <taxon>Streptoalloteichus</taxon>
    </lineage>
</organism>
<accession>A0A1M5ALN9</accession>
<dbReference type="InterPro" id="IPR046196">
    <property type="entry name" value="DUF6228"/>
</dbReference>
<gene>
    <name evidence="2" type="ORF">SAMN05444320_103176</name>
</gene>
<dbReference type="EMBL" id="FQVN01000003">
    <property type="protein sequence ID" value="SHF31076.1"/>
    <property type="molecule type" value="Genomic_DNA"/>
</dbReference>